<proteinExistence type="predicted"/>
<dbReference type="InterPro" id="IPR018846">
    <property type="entry name" value="Beta-prop_RSE1/DDB1/CPSF1_1st"/>
</dbReference>
<evidence type="ECO:0000259" key="2">
    <source>
        <dbReference type="Pfam" id="PF10433"/>
    </source>
</evidence>
<accession>G8Y7M2</accession>
<dbReference type="OMA" id="AANTRFI"/>
<dbReference type="AlphaFoldDB" id="G8Y7M2"/>
<dbReference type="InterPro" id="IPR015943">
    <property type="entry name" value="WD40/YVTN_repeat-like_dom_sf"/>
</dbReference>
<dbReference type="InParanoid" id="G8Y7M2"/>
<dbReference type="Proteomes" id="UP000005222">
    <property type="component" value="Chromosome K"/>
</dbReference>
<gene>
    <name evidence="4" type="primary">Piso0_004151</name>
    <name evidence="3" type="ORF">GNLVRS01_PISO0K10570g</name>
    <name evidence="4" type="ORF">GNLVRS01_PISO0L10571g</name>
</gene>
<evidence type="ECO:0000313" key="3">
    <source>
        <dbReference type="EMBL" id="CCE83571.1"/>
    </source>
</evidence>
<dbReference type="Gene3D" id="2.130.10.10">
    <property type="entry name" value="YVTN repeat-like/Quinoprotein amine dehydrogenase"/>
    <property type="match status" value="2"/>
</dbReference>
<sequence>MPYVISEVQAPDGSENSLHCNILGEDLKQIILLKINSLEIYRIDRHDRKVELKIHDVVSMEENIISACHCYMKELDRDIVVVMTKSKQAWVLGYTSSSKRVFHHFLFQLSEKGHREVIDIKPILLFSEGDSCLNYIVHCFQGFLQVGNCSTAEIMKAAGIPEKPAKAQKRKQTVKIPSSKSVPCGNIAIHQIETLEVGPSNALIAIFYRDFRFNFSIRYYQIDFQDTRAMLGEQFEEFEEPPTLIIPHANNGLLVLSPLHIFYFAPRGSIINLQEISDSLMLSSDSGRQLAVKRFQNNTAEDVASRQFTSYCIIDPKRILLVSSRGSTFMLHLDLSIIGRRIDFNSISFLDLGQSTIPNNIHYLYSNIFFASSKLSESLLFQVLPEKPYINICQNLPSSPPVLSLFTGESSIQQILTCAGGYDSGKFSDVGGTSMISNLVKRFNCKFSVFQLELIESVDGNYIIETKDIDSQPNGHIKIQLSEVNNDIKLENLKVEQEPKSSKAESRNTNFQSAHKPKRKMVNDVIVSIMENTLIFQNSKGIVIRSVSLEIPFEAFDFDIVALSHGAHCLLLLSWNGEFRLIYLSEGKQEVIGGSEIVIPDHLLSGVIIEKDLLWVLISTSSGSIMQFAFKPVDVQKTVTLEKSYSNFISKIPCKLIKNRNSDVIAYYKDTMIAASFDDVSRFFKFGYIKSTCEDLSEVLYLTDSLLLVLSGTNNLELCSLKNMTAKSVSTIYSNICYLKALPIPSTDLAVLLCFDTRLDETEGSVKYFCIKLVNTTQMLILDSYTLRPEETDITDICMIPQEISYRHPLSFILLDNSPQKQGFSIFFNIENLKFVRLPDAETSGIYDYAALSFSNITYAKKSYFIISGNFIFAARLSHNFDQNKFKWEIMTDSISASPMYSVCAKWIGQKLIFGDVLKGFFEWDVTTHASKKIGLERTPQFLTSFDVYNRLSTERILIFGDVLGNLSAVKFNDQEEDVSQSAYFNLGDQVNVVKTICTPRSLLNDDHISADSVGKKILRPVALIGTVHGALYTLYDFVGIDEDTFRIFEKCYNEISDASFIGNQDRESDLNQSPSIKKWNLLSRDETGAVEQIDSSGIFDISLIKRWLSQCDNVSTDNTSKSRRKKKIPKEPSCSFSREHKLLLQQLIYESEIF</sequence>
<dbReference type="eggNOG" id="ENOG502SFW4">
    <property type="taxonomic scope" value="Eukaryota"/>
</dbReference>
<dbReference type="InterPro" id="IPR050358">
    <property type="entry name" value="RSE1/DDB1/CFT1"/>
</dbReference>
<dbReference type="HOGENOM" id="CLU_281596_0_0_1"/>
<keyword evidence="5" id="KW-1185">Reference proteome</keyword>
<dbReference type="STRING" id="559304.G8Y7M2"/>
<dbReference type="EMBL" id="FO082049">
    <property type="protein sequence ID" value="CCE83571.1"/>
    <property type="molecule type" value="Genomic_DNA"/>
</dbReference>
<dbReference type="OrthoDB" id="433457at2759"/>
<protein>
    <submittedName>
        <fullName evidence="4">Piso0_004151 protein</fullName>
    </submittedName>
</protein>
<dbReference type="Pfam" id="PF10433">
    <property type="entry name" value="Beta-prop_RSE1_1st"/>
    <property type="match status" value="1"/>
</dbReference>
<evidence type="ECO:0000256" key="1">
    <source>
        <dbReference type="SAM" id="MobiDB-lite"/>
    </source>
</evidence>
<organism evidence="4 5">
    <name type="scientific">Pichia sorbitophila (strain ATCC MYA-4447 / BCRC 22081 / CBS 7064 / NBRC 10061 / NRRL Y-12695)</name>
    <name type="common">Hybrid yeast</name>
    <dbReference type="NCBI Taxonomy" id="559304"/>
    <lineage>
        <taxon>Eukaryota</taxon>
        <taxon>Fungi</taxon>
        <taxon>Dikarya</taxon>
        <taxon>Ascomycota</taxon>
        <taxon>Saccharomycotina</taxon>
        <taxon>Pichiomycetes</taxon>
        <taxon>Debaryomycetaceae</taxon>
        <taxon>Millerozyma</taxon>
    </lineage>
</organism>
<evidence type="ECO:0000313" key="5">
    <source>
        <dbReference type="Proteomes" id="UP000005222"/>
    </source>
</evidence>
<reference evidence="4" key="1">
    <citation type="submission" date="2011-10" db="EMBL/GenBank/DDBJ databases">
        <authorList>
            <person name="Genoscope - CEA"/>
        </authorList>
    </citation>
    <scope>NUCLEOTIDE SEQUENCE</scope>
</reference>
<evidence type="ECO:0000313" key="4">
    <source>
        <dbReference type="EMBL" id="CCE84602.1"/>
    </source>
</evidence>
<dbReference type="EMBL" id="FO082048">
    <property type="protein sequence ID" value="CCE84602.1"/>
    <property type="molecule type" value="Genomic_DNA"/>
</dbReference>
<feature type="compositionally biased region" description="Basic and acidic residues" evidence="1">
    <location>
        <begin position="496"/>
        <end position="506"/>
    </location>
</feature>
<reference evidence="5" key="2">
    <citation type="journal article" date="2012" name="G3 (Bethesda)">
        <title>Pichia sorbitophila, an interspecies yeast hybrid reveals early steps of genome resolution following polyploidization.</title>
        <authorList>
            <person name="Leh Louis V."/>
            <person name="Despons L."/>
            <person name="Friedrich A."/>
            <person name="Martin T."/>
            <person name="Durrens P."/>
            <person name="Casaregola S."/>
            <person name="Neuveglise C."/>
            <person name="Fairhead C."/>
            <person name="Marck C."/>
            <person name="Cruz J.A."/>
            <person name="Straub M.L."/>
            <person name="Kugler V."/>
            <person name="Sacerdot C."/>
            <person name="Uzunov Z."/>
            <person name="Thierry A."/>
            <person name="Weiss S."/>
            <person name="Bleykasten C."/>
            <person name="De Montigny J."/>
            <person name="Jacques N."/>
            <person name="Jung P."/>
            <person name="Lemaire M."/>
            <person name="Mallet S."/>
            <person name="Morel G."/>
            <person name="Richard G.F."/>
            <person name="Sarkar A."/>
            <person name="Savel G."/>
            <person name="Schacherer J."/>
            <person name="Seret M.L."/>
            <person name="Talla E."/>
            <person name="Samson G."/>
            <person name="Jubin C."/>
            <person name="Poulain J."/>
            <person name="Vacherie B."/>
            <person name="Barbe V."/>
            <person name="Pelletier E."/>
            <person name="Sherman D.J."/>
            <person name="Westhof E."/>
            <person name="Weissenbach J."/>
            <person name="Baret P.V."/>
            <person name="Wincker P."/>
            <person name="Gaillardin C."/>
            <person name="Dujon B."/>
            <person name="Souciet J.L."/>
        </authorList>
    </citation>
    <scope>NUCLEOTIDE SEQUENCE [LARGE SCALE GENOMIC DNA]</scope>
    <source>
        <strain evidence="5">ATCC MYA-4447 / BCRC 22081 / CBS 7064 / NBRC 10061 / NRRL Y-12695</strain>
    </source>
</reference>
<dbReference type="Proteomes" id="UP000005222">
    <property type="component" value="Chromosome L"/>
</dbReference>
<feature type="domain" description="RSE1/DDB1/CPSF1 first beta-propeller" evidence="2">
    <location>
        <begin position="16"/>
        <end position="394"/>
    </location>
</feature>
<feature type="region of interest" description="Disordered" evidence="1">
    <location>
        <begin position="496"/>
        <end position="515"/>
    </location>
</feature>
<dbReference type="PANTHER" id="PTHR10644">
    <property type="entry name" value="DNA REPAIR/RNA PROCESSING CPSF FAMILY"/>
    <property type="match status" value="1"/>
</dbReference>
<name>G8Y7M2_PICSO</name>